<evidence type="ECO:0000256" key="3">
    <source>
        <dbReference type="ARBA" id="ARBA00022982"/>
    </source>
</evidence>
<dbReference type="AlphaFoldDB" id="A0A832QC07"/>
<feature type="active site" description="Nucleophile" evidence="8">
    <location>
        <position position="32"/>
    </location>
</feature>
<name>A0A832QC07_9BACT</name>
<evidence type="ECO:0000256" key="8">
    <source>
        <dbReference type="PIRSR" id="PIRSR000077-1"/>
    </source>
</evidence>
<evidence type="ECO:0000259" key="10">
    <source>
        <dbReference type="PROSITE" id="PS51352"/>
    </source>
</evidence>
<protein>
    <recommendedName>
        <fullName evidence="6 7">Thioredoxin</fullName>
    </recommendedName>
</protein>
<dbReference type="PRINTS" id="PR00421">
    <property type="entry name" value="THIOREDOXIN"/>
</dbReference>
<dbReference type="InterPro" id="IPR017937">
    <property type="entry name" value="Thioredoxin_CS"/>
</dbReference>
<evidence type="ECO:0000256" key="7">
    <source>
        <dbReference type="PIRNR" id="PIRNR000077"/>
    </source>
</evidence>
<organism evidence="11 12">
    <name type="scientific">Candidatus Dojkabacteria bacterium</name>
    <dbReference type="NCBI Taxonomy" id="2099670"/>
    <lineage>
        <taxon>Bacteria</taxon>
        <taxon>Candidatus Dojkabacteria</taxon>
    </lineage>
</organism>
<dbReference type="EMBL" id="DUTP01000003">
    <property type="protein sequence ID" value="HHX99324.1"/>
    <property type="molecule type" value="Genomic_DNA"/>
</dbReference>
<proteinExistence type="inferred from homology"/>
<evidence type="ECO:0000256" key="9">
    <source>
        <dbReference type="PIRSR" id="PIRSR000077-4"/>
    </source>
</evidence>
<feature type="site" description="Contributes to redox potential value" evidence="8">
    <location>
        <position position="34"/>
    </location>
</feature>
<dbReference type="PROSITE" id="PS00194">
    <property type="entry name" value="THIOREDOXIN_1"/>
    <property type="match status" value="1"/>
</dbReference>
<dbReference type="InterPro" id="IPR036249">
    <property type="entry name" value="Thioredoxin-like_sf"/>
</dbReference>
<feature type="site" description="Contributes to redox potential value" evidence="8">
    <location>
        <position position="33"/>
    </location>
</feature>
<dbReference type="Proteomes" id="UP000576550">
    <property type="component" value="Unassembled WGS sequence"/>
</dbReference>
<dbReference type="InterPro" id="IPR005746">
    <property type="entry name" value="Thioredoxin"/>
</dbReference>
<evidence type="ECO:0000256" key="4">
    <source>
        <dbReference type="ARBA" id="ARBA00023157"/>
    </source>
</evidence>
<dbReference type="GO" id="GO:0015035">
    <property type="term" value="F:protein-disulfide reductase activity"/>
    <property type="evidence" value="ECO:0007669"/>
    <property type="project" value="UniProtKB-UniRule"/>
</dbReference>
<comment type="caution">
    <text evidence="11">The sequence shown here is derived from an EMBL/GenBank/DDBJ whole genome shotgun (WGS) entry which is preliminary data.</text>
</comment>
<dbReference type="PANTHER" id="PTHR45663:SF11">
    <property type="entry name" value="GEO12009P1"/>
    <property type="match status" value="1"/>
</dbReference>
<dbReference type="InterPro" id="IPR013766">
    <property type="entry name" value="Thioredoxin_domain"/>
</dbReference>
<sequence>MKEVLHLTQDTFQKEVKDFEGVALVDFWAPWCGPCQMLGPIIDDLVGEFDGVKICKVNVDEQGELAQEYEIMSIPCIHIFKNGEIVETLIGAQAKESYRAAIQKHI</sequence>
<evidence type="ECO:0000256" key="2">
    <source>
        <dbReference type="ARBA" id="ARBA00022448"/>
    </source>
</evidence>
<reference evidence="11 12" key="1">
    <citation type="journal article" date="2020" name="Biotechnol. Biofuels">
        <title>New insights from the biogas microbiome by comprehensive genome-resolved metagenomics of nearly 1600 species originating from multiple anaerobic digesters.</title>
        <authorList>
            <person name="Campanaro S."/>
            <person name="Treu L."/>
            <person name="Rodriguez-R L.M."/>
            <person name="Kovalovszki A."/>
            <person name="Ziels R.M."/>
            <person name="Maus I."/>
            <person name="Zhu X."/>
            <person name="Kougias P.G."/>
            <person name="Basile A."/>
            <person name="Luo G."/>
            <person name="Schluter A."/>
            <person name="Konstantinidis K.T."/>
            <person name="Angelidaki I."/>
        </authorList>
    </citation>
    <scope>NUCLEOTIDE SEQUENCE [LARGE SCALE GENOMIC DNA]</scope>
    <source>
        <strain evidence="11">AS05jafATM_89</strain>
    </source>
</reference>
<keyword evidence="3" id="KW-0249">Electron transport</keyword>
<dbReference type="GO" id="GO:0005829">
    <property type="term" value="C:cytosol"/>
    <property type="evidence" value="ECO:0007669"/>
    <property type="project" value="TreeGrafter"/>
</dbReference>
<evidence type="ECO:0000313" key="12">
    <source>
        <dbReference type="Proteomes" id="UP000576550"/>
    </source>
</evidence>
<evidence type="ECO:0000313" key="11">
    <source>
        <dbReference type="EMBL" id="HHX99324.1"/>
    </source>
</evidence>
<dbReference type="FunFam" id="3.40.30.10:FF:000001">
    <property type="entry name" value="Thioredoxin"/>
    <property type="match status" value="1"/>
</dbReference>
<dbReference type="PROSITE" id="PS51352">
    <property type="entry name" value="THIOREDOXIN_2"/>
    <property type="match status" value="1"/>
</dbReference>
<evidence type="ECO:0000256" key="6">
    <source>
        <dbReference type="NCBIfam" id="TIGR01068"/>
    </source>
</evidence>
<dbReference type="NCBIfam" id="TIGR01068">
    <property type="entry name" value="thioredoxin"/>
    <property type="match status" value="1"/>
</dbReference>
<keyword evidence="4 9" id="KW-1015">Disulfide bond</keyword>
<dbReference type="PIRSF" id="PIRSF000077">
    <property type="entry name" value="Thioredoxin"/>
    <property type="match status" value="1"/>
</dbReference>
<evidence type="ECO:0000256" key="1">
    <source>
        <dbReference type="ARBA" id="ARBA00008987"/>
    </source>
</evidence>
<evidence type="ECO:0000256" key="5">
    <source>
        <dbReference type="ARBA" id="ARBA00023284"/>
    </source>
</evidence>
<feature type="domain" description="Thioredoxin" evidence="10">
    <location>
        <begin position="1"/>
        <end position="106"/>
    </location>
</feature>
<comment type="similarity">
    <text evidence="1 7">Belongs to the thioredoxin family.</text>
</comment>
<accession>A0A832QC07</accession>
<dbReference type="Gene3D" id="3.40.30.10">
    <property type="entry name" value="Glutaredoxin"/>
    <property type="match status" value="1"/>
</dbReference>
<dbReference type="CDD" id="cd02947">
    <property type="entry name" value="TRX_family"/>
    <property type="match status" value="1"/>
</dbReference>
<gene>
    <name evidence="11" type="primary">trxA</name>
    <name evidence="11" type="ORF">GX533_01390</name>
</gene>
<dbReference type="GO" id="GO:0045454">
    <property type="term" value="P:cell redox homeostasis"/>
    <property type="evidence" value="ECO:0007669"/>
    <property type="project" value="TreeGrafter"/>
</dbReference>
<feature type="active site" description="Nucleophile" evidence="8">
    <location>
        <position position="35"/>
    </location>
</feature>
<feature type="site" description="Deprotonates C-terminal active site Cys" evidence="8">
    <location>
        <position position="26"/>
    </location>
</feature>
<dbReference type="Pfam" id="PF00085">
    <property type="entry name" value="Thioredoxin"/>
    <property type="match status" value="1"/>
</dbReference>
<dbReference type="SUPFAM" id="SSF52833">
    <property type="entry name" value="Thioredoxin-like"/>
    <property type="match status" value="1"/>
</dbReference>
<feature type="disulfide bond" description="Redox-active" evidence="9">
    <location>
        <begin position="32"/>
        <end position="35"/>
    </location>
</feature>
<dbReference type="PANTHER" id="PTHR45663">
    <property type="entry name" value="GEO12009P1"/>
    <property type="match status" value="1"/>
</dbReference>
<keyword evidence="2" id="KW-0813">Transport</keyword>
<keyword evidence="5 9" id="KW-0676">Redox-active center</keyword>